<name>A0A383CWA6_9ZZZZ</name>
<dbReference type="InterPro" id="IPR052188">
    <property type="entry name" value="Ni-pincer_cofactor_biosynth"/>
</dbReference>
<gene>
    <name evidence="2" type="ORF">METZ01_LOCUS488782</name>
</gene>
<dbReference type="SUPFAM" id="SSF52402">
    <property type="entry name" value="Adenine nucleotide alpha hydrolases-like"/>
    <property type="match status" value="1"/>
</dbReference>
<dbReference type="PANTHER" id="PTHR43169">
    <property type="entry name" value="EXSB FAMILY PROTEIN"/>
    <property type="match status" value="1"/>
</dbReference>
<organism evidence="2">
    <name type="scientific">marine metagenome</name>
    <dbReference type="NCBI Taxonomy" id="408172"/>
    <lineage>
        <taxon>unclassified sequences</taxon>
        <taxon>metagenomes</taxon>
        <taxon>ecological metagenomes</taxon>
    </lineage>
</organism>
<feature type="non-terminal residue" evidence="2">
    <location>
        <position position="124"/>
    </location>
</feature>
<dbReference type="InterPro" id="IPR014729">
    <property type="entry name" value="Rossmann-like_a/b/a_fold"/>
</dbReference>
<dbReference type="Pfam" id="PF02540">
    <property type="entry name" value="NAD_synthase"/>
    <property type="match status" value="1"/>
</dbReference>
<dbReference type="AlphaFoldDB" id="A0A383CWA6"/>
<dbReference type="EMBL" id="UINC01211853">
    <property type="protein sequence ID" value="SVE35928.1"/>
    <property type="molecule type" value="Genomic_DNA"/>
</dbReference>
<proteinExistence type="predicted"/>
<dbReference type="Gene3D" id="3.40.50.620">
    <property type="entry name" value="HUPs"/>
    <property type="match status" value="1"/>
</dbReference>
<protein>
    <recommendedName>
        <fullName evidence="1">NAD/GMP synthase domain-containing protein</fullName>
    </recommendedName>
</protein>
<evidence type="ECO:0000259" key="1">
    <source>
        <dbReference type="Pfam" id="PF02540"/>
    </source>
</evidence>
<dbReference type="PANTHER" id="PTHR43169:SF2">
    <property type="entry name" value="NAD_GMP SYNTHASE DOMAIN-CONTAINING PROTEIN"/>
    <property type="match status" value="1"/>
</dbReference>
<dbReference type="GO" id="GO:0006163">
    <property type="term" value="P:purine nucleotide metabolic process"/>
    <property type="evidence" value="ECO:0007669"/>
    <property type="project" value="UniProtKB-ARBA"/>
</dbReference>
<accession>A0A383CWA6</accession>
<feature type="domain" description="NAD/GMP synthase" evidence="1">
    <location>
        <begin position="16"/>
        <end position="82"/>
    </location>
</feature>
<dbReference type="InterPro" id="IPR022310">
    <property type="entry name" value="NAD/GMP_synthase"/>
</dbReference>
<evidence type="ECO:0000313" key="2">
    <source>
        <dbReference type="EMBL" id="SVE35928.1"/>
    </source>
</evidence>
<reference evidence="2" key="1">
    <citation type="submission" date="2018-05" db="EMBL/GenBank/DDBJ databases">
        <authorList>
            <person name="Lanie J.A."/>
            <person name="Ng W.-L."/>
            <person name="Kazmierczak K.M."/>
            <person name="Andrzejewski T.M."/>
            <person name="Davidsen T.M."/>
            <person name="Wayne K.J."/>
            <person name="Tettelin H."/>
            <person name="Glass J.I."/>
            <person name="Rusch D."/>
            <person name="Podicherti R."/>
            <person name="Tsui H.-C.T."/>
            <person name="Winkler M.E."/>
        </authorList>
    </citation>
    <scope>NUCLEOTIDE SEQUENCE</scope>
</reference>
<sequence length="124" mass="13631">MLLQDKRLHLESTISKLDSVLVAFSGGIDSTLVLAVANKVLSGRVLAVTAKSDSVPERELHAAQELTQALGINHKIIRTEEMSSPDYLKNPANRCYYCKSELYAKLAIVSSQYKITNILNGINL</sequence>